<feature type="domain" description="Essential protein Yae1 N-terminal" evidence="3">
    <location>
        <begin position="6"/>
        <end position="44"/>
    </location>
</feature>
<dbReference type="InterPro" id="IPR052436">
    <property type="entry name" value="LTO1_adapter"/>
</dbReference>
<sequence>RFRGKGYQEGFTEGGHLGETEGRRYGLANGAKIGSEVSFYKGFAFTWKCLLQKNQDAQKNSKRLKVLNTLLEMVQRFPYEDPTYDKLQEDLEKMRAKFKQICSLLNVQPACQNATAAGMSF</sequence>
<dbReference type="PANTHER" id="PTHR28532:SF1">
    <property type="entry name" value="ORAL CANCER OVEREXPRESSED 1"/>
    <property type="match status" value="1"/>
</dbReference>
<feature type="non-terminal residue" evidence="4">
    <location>
        <position position="1"/>
    </location>
</feature>
<evidence type="ECO:0000313" key="4">
    <source>
        <dbReference type="EMBL" id="GCB78870.1"/>
    </source>
</evidence>
<dbReference type="AlphaFoldDB" id="A0A401Q0K2"/>
<dbReference type="EMBL" id="BFAA01009249">
    <property type="protein sequence ID" value="GCB78870.1"/>
    <property type="molecule type" value="Genomic_DNA"/>
</dbReference>
<dbReference type="InterPro" id="IPR019191">
    <property type="entry name" value="Essential_protein_Yae1_N"/>
</dbReference>
<dbReference type="STRING" id="75743.A0A401Q0K2"/>
<feature type="region of interest" description="Disordered" evidence="2">
    <location>
        <begin position="1"/>
        <end position="22"/>
    </location>
</feature>
<reference evidence="4 5" key="1">
    <citation type="journal article" date="2018" name="Nat. Ecol. Evol.">
        <title>Shark genomes provide insights into elasmobranch evolution and the origin of vertebrates.</title>
        <authorList>
            <person name="Hara Y"/>
            <person name="Yamaguchi K"/>
            <person name="Onimaru K"/>
            <person name="Kadota M"/>
            <person name="Koyanagi M"/>
            <person name="Keeley SD"/>
            <person name="Tatsumi K"/>
            <person name="Tanaka K"/>
            <person name="Motone F"/>
            <person name="Kageyama Y"/>
            <person name="Nozu R"/>
            <person name="Adachi N"/>
            <person name="Nishimura O"/>
            <person name="Nakagawa R"/>
            <person name="Tanegashima C"/>
            <person name="Kiyatake I"/>
            <person name="Matsumoto R"/>
            <person name="Murakumo K"/>
            <person name="Nishida K"/>
            <person name="Terakita A"/>
            <person name="Kuratani S"/>
            <person name="Sato K"/>
            <person name="Hyodo S Kuraku.S."/>
        </authorList>
    </citation>
    <scope>NUCLEOTIDE SEQUENCE [LARGE SCALE GENOMIC DNA]</scope>
</reference>
<gene>
    <name evidence="4" type="ORF">scyTo_0015897</name>
</gene>
<dbReference type="OrthoDB" id="48036at2759"/>
<dbReference type="PANTHER" id="PTHR28532">
    <property type="entry name" value="GEO13458P1"/>
    <property type="match status" value="1"/>
</dbReference>
<dbReference type="OMA" id="YQLGYAQ"/>
<name>A0A401Q0K2_SCYTO</name>
<protein>
    <recommendedName>
        <fullName evidence="3">Essential protein Yae1 N-terminal domain-containing protein</fullName>
    </recommendedName>
</protein>
<dbReference type="Pfam" id="PF09811">
    <property type="entry name" value="Yae1_N"/>
    <property type="match status" value="1"/>
</dbReference>
<evidence type="ECO:0000256" key="1">
    <source>
        <dbReference type="ARBA" id="ARBA00038090"/>
    </source>
</evidence>
<dbReference type="Proteomes" id="UP000288216">
    <property type="component" value="Unassembled WGS sequence"/>
</dbReference>
<evidence type="ECO:0000256" key="2">
    <source>
        <dbReference type="SAM" id="MobiDB-lite"/>
    </source>
</evidence>
<evidence type="ECO:0000313" key="5">
    <source>
        <dbReference type="Proteomes" id="UP000288216"/>
    </source>
</evidence>
<proteinExistence type="inferred from homology"/>
<organism evidence="4 5">
    <name type="scientific">Scyliorhinus torazame</name>
    <name type="common">Cloudy catshark</name>
    <name type="synonym">Catulus torazame</name>
    <dbReference type="NCBI Taxonomy" id="75743"/>
    <lineage>
        <taxon>Eukaryota</taxon>
        <taxon>Metazoa</taxon>
        <taxon>Chordata</taxon>
        <taxon>Craniata</taxon>
        <taxon>Vertebrata</taxon>
        <taxon>Chondrichthyes</taxon>
        <taxon>Elasmobranchii</taxon>
        <taxon>Galeomorphii</taxon>
        <taxon>Galeoidea</taxon>
        <taxon>Carcharhiniformes</taxon>
        <taxon>Scyliorhinidae</taxon>
        <taxon>Scyliorhinus</taxon>
    </lineage>
</organism>
<keyword evidence="5" id="KW-1185">Reference proteome</keyword>
<evidence type="ECO:0000259" key="3">
    <source>
        <dbReference type="Pfam" id="PF09811"/>
    </source>
</evidence>
<comment type="caution">
    <text evidence="4">The sequence shown here is derived from an EMBL/GenBank/DDBJ whole genome shotgun (WGS) entry which is preliminary data.</text>
</comment>
<comment type="similarity">
    <text evidence="1">Belongs to the LTO1 family.</text>
</comment>
<accession>A0A401Q0K2</accession>